<evidence type="ECO:0000256" key="5">
    <source>
        <dbReference type="SAM" id="MobiDB-lite"/>
    </source>
</evidence>
<keyword evidence="3" id="KW-0862">Zinc</keyword>
<dbReference type="EMBL" id="HE797198">
    <property type="protein sequence ID" value="CCM05609.1"/>
    <property type="molecule type" value="Genomic_DNA"/>
</dbReference>
<dbReference type="PROSITE" id="PS50089">
    <property type="entry name" value="ZF_RING_2"/>
    <property type="match status" value="1"/>
</dbReference>
<dbReference type="InterPro" id="IPR027370">
    <property type="entry name" value="Znf-RING_euk"/>
</dbReference>
<dbReference type="Pfam" id="PF13445">
    <property type="entry name" value="zf-RING_UBOX"/>
    <property type="match status" value="1"/>
</dbReference>
<proteinExistence type="predicted"/>
<dbReference type="PANTHER" id="PTHR14134:SF3">
    <property type="entry name" value="RING-CH-TYPE DOMAIN-CONTAINING PROTEIN"/>
    <property type="match status" value="1"/>
</dbReference>
<feature type="region of interest" description="Disordered" evidence="5">
    <location>
        <begin position="1"/>
        <end position="151"/>
    </location>
</feature>
<feature type="compositionally biased region" description="Acidic residues" evidence="5">
    <location>
        <begin position="690"/>
        <end position="699"/>
    </location>
</feature>
<dbReference type="GO" id="GO:0008270">
    <property type="term" value="F:zinc ion binding"/>
    <property type="evidence" value="ECO:0007669"/>
    <property type="project" value="UniProtKB-KW"/>
</dbReference>
<evidence type="ECO:0000256" key="4">
    <source>
        <dbReference type="PROSITE-ProRule" id="PRU00175"/>
    </source>
</evidence>
<keyword evidence="8" id="KW-1185">Reference proteome</keyword>
<feature type="compositionally biased region" description="Basic and acidic residues" evidence="5">
    <location>
        <begin position="462"/>
        <end position="474"/>
    </location>
</feature>
<dbReference type="PANTHER" id="PTHR14134">
    <property type="entry name" value="E3 UBIQUITIN-PROTEIN LIGASE RAD18"/>
    <property type="match status" value="1"/>
</dbReference>
<feature type="compositionally biased region" description="Polar residues" evidence="5">
    <location>
        <begin position="129"/>
        <end position="151"/>
    </location>
</feature>
<gene>
    <name evidence="7" type="ORF">FIBRA_07838</name>
</gene>
<keyword evidence="1" id="KW-0479">Metal-binding</keyword>
<name>J4H4U7_9APHY</name>
<evidence type="ECO:0000313" key="8">
    <source>
        <dbReference type="Proteomes" id="UP000006352"/>
    </source>
</evidence>
<feature type="region of interest" description="Disordered" evidence="5">
    <location>
        <begin position="382"/>
        <end position="407"/>
    </location>
</feature>
<feature type="compositionally biased region" description="Polar residues" evidence="5">
    <location>
        <begin position="110"/>
        <end position="119"/>
    </location>
</feature>
<dbReference type="STRING" id="599839.J4H4U7"/>
<evidence type="ECO:0000313" key="7">
    <source>
        <dbReference type="EMBL" id="CCM05609.1"/>
    </source>
</evidence>
<protein>
    <recommendedName>
        <fullName evidence="6">RING-type domain-containing protein</fullName>
    </recommendedName>
</protein>
<dbReference type="HOGENOM" id="CLU_018730_0_0_1"/>
<dbReference type="Gene3D" id="3.30.40.10">
    <property type="entry name" value="Zinc/RING finger domain, C3HC4 (zinc finger)"/>
    <property type="match status" value="1"/>
</dbReference>
<dbReference type="InterPro" id="IPR013083">
    <property type="entry name" value="Znf_RING/FYVE/PHD"/>
</dbReference>
<dbReference type="InterPro" id="IPR001841">
    <property type="entry name" value="Znf_RING"/>
</dbReference>
<feature type="compositionally biased region" description="Basic residues" evidence="5">
    <location>
        <begin position="449"/>
        <end position="458"/>
    </location>
</feature>
<dbReference type="GO" id="GO:0003697">
    <property type="term" value="F:single-stranded DNA binding"/>
    <property type="evidence" value="ECO:0007669"/>
    <property type="project" value="InterPro"/>
</dbReference>
<evidence type="ECO:0000259" key="6">
    <source>
        <dbReference type="PROSITE" id="PS50089"/>
    </source>
</evidence>
<dbReference type="SMART" id="SM00184">
    <property type="entry name" value="RING"/>
    <property type="match status" value="1"/>
</dbReference>
<feature type="compositionally biased region" description="Basic and acidic residues" evidence="5">
    <location>
        <begin position="503"/>
        <end position="514"/>
    </location>
</feature>
<dbReference type="AlphaFoldDB" id="J4H4U7"/>
<feature type="compositionally biased region" description="Acidic residues" evidence="5">
    <location>
        <begin position="387"/>
        <end position="406"/>
    </location>
</feature>
<keyword evidence="2 4" id="KW-0863">Zinc-finger</keyword>
<accession>J4H4U7</accession>
<feature type="region of interest" description="Disordered" evidence="5">
    <location>
        <begin position="420"/>
        <end position="615"/>
    </location>
</feature>
<feature type="domain" description="RING-type" evidence="6">
    <location>
        <begin position="214"/>
        <end position="269"/>
    </location>
</feature>
<sequence>MSSSRALSVGPNTSNPTFPKGPTQKRILTDTEDAGEQDRGSKRSKRGCDDAEGDKAPHPKDREKRKRRRKNRQNQPKQLSEISVDTHGRSAAAEEQVASGSGPSRLHSPSMDNDASTALNHDLVDSHSRQPSVGLSSTTMGTQSPDSRSTSVLEIAGSTKGKAKMSVDAFEHDEQQPSSAATSVDAVQSQLVEKTTLVDRHTTLLSTLQQSLTCQICLDLMHKPYALAPCGHTACHGCLVSWFSAPPPDIPPAEMLPSYLRKKTCPHCRAVVSERPVEVWAVKEMVSVLVKSGLANPPINAPNLASDTLSGDPWVGIFRKAIVPSADLPRFADPAMMQDILGIQDAEDGGIYRCIDCMYEIWDGVCSSCGRLYPGHAHAPHAHLDPDEGDIEPPPDWDEDDEEANDDWIGMGPLGGLLWDWHGGANDTDVESDGSVHDSENDSTSVEIRRRHGRRRYSPVHEAVEEHERHHSGEEYDEEYESSFIDDEDDHGVAHVSNMPIPDPRDPLFPVHEESDSDDSEAEFPVRRLSRRADRPTQRHYSSEEHEGTGEDPVLRRSGSTSRHSYSRPHVSIRRFLTPSDDEHAVQSQRRRRPNVIHSDDPSDEENIRYSDGHGESDLAAMVAAREYEMYGDDGSVQRGTWFEHDDVDADELYDDYAEERNDVFSVRDGDDGHDEQDGLSAWAEYGSPEYDDDFEGEY</sequence>
<evidence type="ECO:0000256" key="1">
    <source>
        <dbReference type="ARBA" id="ARBA00022723"/>
    </source>
</evidence>
<feature type="compositionally biased region" description="Acidic residues" evidence="5">
    <location>
        <begin position="475"/>
        <end position="490"/>
    </location>
</feature>
<dbReference type="OrthoDB" id="6105938at2759"/>
<evidence type="ECO:0000256" key="2">
    <source>
        <dbReference type="ARBA" id="ARBA00022771"/>
    </source>
</evidence>
<dbReference type="InParanoid" id="J4H4U7"/>
<feature type="compositionally biased region" description="Basic and acidic residues" evidence="5">
    <location>
        <begin position="531"/>
        <end position="555"/>
    </location>
</feature>
<feature type="compositionally biased region" description="Basic and acidic residues" evidence="5">
    <location>
        <begin position="598"/>
        <end position="615"/>
    </location>
</feature>
<dbReference type="InterPro" id="IPR039577">
    <property type="entry name" value="Rad18"/>
</dbReference>
<evidence type="ECO:0000256" key="3">
    <source>
        <dbReference type="ARBA" id="ARBA00022833"/>
    </source>
</evidence>
<dbReference type="SUPFAM" id="SSF57850">
    <property type="entry name" value="RING/U-box"/>
    <property type="match status" value="1"/>
</dbReference>
<dbReference type="GO" id="GO:0006301">
    <property type="term" value="P:DNA damage tolerance"/>
    <property type="evidence" value="ECO:0007669"/>
    <property type="project" value="InterPro"/>
</dbReference>
<feature type="compositionally biased region" description="Basic residues" evidence="5">
    <location>
        <begin position="63"/>
        <end position="72"/>
    </location>
</feature>
<dbReference type="GO" id="GO:0006513">
    <property type="term" value="P:protein monoubiquitination"/>
    <property type="evidence" value="ECO:0007669"/>
    <property type="project" value="InterPro"/>
</dbReference>
<organism evidence="7 8">
    <name type="scientific">Fibroporia radiculosa</name>
    <dbReference type="NCBI Taxonomy" id="599839"/>
    <lineage>
        <taxon>Eukaryota</taxon>
        <taxon>Fungi</taxon>
        <taxon>Dikarya</taxon>
        <taxon>Basidiomycota</taxon>
        <taxon>Agaricomycotina</taxon>
        <taxon>Agaricomycetes</taxon>
        <taxon>Polyporales</taxon>
        <taxon>Fibroporiaceae</taxon>
        <taxon>Fibroporia</taxon>
    </lineage>
</organism>
<feature type="compositionally biased region" description="Polar residues" evidence="5">
    <location>
        <begin position="1"/>
        <end position="17"/>
    </location>
</feature>
<reference evidence="7 8" key="1">
    <citation type="journal article" date="2012" name="Appl. Environ. Microbiol.">
        <title>Short-read sequencing for genomic analysis of the brown rot fungus Fibroporia radiculosa.</title>
        <authorList>
            <person name="Tang J.D."/>
            <person name="Perkins A.D."/>
            <person name="Sonstegard T.S."/>
            <person name="Schroeder S.G."/>
            <person name="Burgess S.C."/>
            <person name="Diehl S.V."/>
        </authorList>
    </citation>
    <scope>NUCLEOTIDE SEQUENCE [LARGE SCALE GENOMIC DNA]</scope>
    <source>
        <strain evidence="7 8">TFFH 294</strain>
    </source>
</reference>
<feature type="compositionally biased region" description="Basic and acidic residues" evidence="5">
    <location>
        <begin position="36"/>
        <end position="62"/>
    </location>
</feature>
<dbReference type="GeneID" id="24100520"/>
<feature type="region of interest" description="Disordered" evidence="5">
    <location>
        <begin position="666"/>
        <end position="699"/>
    </location>
</feature>
<dbReference type="RefSeq" id="XP_012184892.1">
    <property type="nucleotide sequence ID" value="XM_012329502.1"/>
</dbReference>
<dbReference type="Proteomes" id="UP000006352">
    <property type="component" value="Unassembled WGS sequence"/>
</dbReference>
<dbReference type="GO" id="GO:0061630">
    <property type="term" value="F:ubiquitin protein ligase activity"/>
    <property type="evidence" value="ECO:0007669"/>
    <property type="project" value="InterPro"/>
</dbReference>